<dbReference type="InterPro" id="IPR036397">
    <property type="entry name" value="RNaseH_sf"/>
</dbReference>
<feature type="domain" description="Exonuclease" evidence="3">
    <location>
        <begin position="31"/>
        <end position="198"/>
    </location>
</feature>
<dbReference type="SMART" id="SM00479">
    <property type="entry name" value="EXOIII"/>
    <property type="match status" value="1"/>
</dbReference>
<evidence type="ECO:0000313" key="5">
    <source>
        <dbReference type="Proteomes" id="UP001445335"/>
    </source>
</evidence>
<dbReference type="GO" id="GO:0003676">
    <property type="term" value="F:nucleic acid binding"/>
    <property type="evidence" value="ECO:0007669"/>
    <property type="project" value="InterPro"/>
</dbReference>
<comment type="caution">
    <text evidence="4">The sequence shown here is derived from an EMBL/GenBank/DDBJ whole genome shotgun (WGS) entry which is preliminary data.</text>
</comment>
<keyword evidence="5" id="KW-1185">Reference proteome</keyword>
<evidence type="ECO:0000313" key="4">
    <source>
        <dbReference type="EMBL" id="KAK9846441.1"/>
    </source>
</evidence>
<reference evidence="4 5" key="1">
    <citation type="journal article" date="2024" name="Nat. Commun.">
        <title>Phylogenomics reveals the evolutionary origins of lichenization in chlorophyte algae.</title>
        <authorList>
            <person name="Puginier C."/>
            <person name="Libourel C."/>
            <person name="Otte J."/>
            <person name="Skaloud P."/>
            <person name="Haon M."/>
            <person name="Grisel S."/>
            <person name="Petersen M."/>
            <person name="Berrin J.G."/>
            <person name="Delaux P.M."/>
            <person name="Dal Grande F."/>
            <person name="Keller J."/>
        </authorList>
    </citation>
    <scope>NUCLEOTIDE SEQUENCE [LARGE SCALE GENOMIC DNA]</scope>
    <source>
        <strain evidence="4 5">SAG 245.80</strain>
    </source>
</reference>
<name>A0AAW1SJT7_9CHLO</name>
<dbReference type="EMBL" id="JALJOU010000001">
    <property type="protein sequence ID" value="KAK9846441.1"/>
    <property type="molecule type" value="Genomic_DNA"/>
</dbReference>
<gene>
    <name evidence="4" type="ORF">WJX81_003809</name>
</gene>
<dbReference type="Gene3D" id="3.30.420.10">
    <property type="entry name" value="Ribonuclease H-like superfamily/Ribonuclease H"/>
    <property type="match status" value="1"/>
</dbReference>
<evidence type="ECO:0000256" key="2">
    <source>
        <dbReference type="ARBA" id="ARBA00022801"/>
    </source>
</evidence>
<sequence>MHPGTFGSYQQYPAQYDSYHSQQHYALPPALYYSIDVECVATGLDHNARAVAQISLVDQYERVSLNLYVKPDRPVVSYLTPLTGLSQELVESQGMSLADAVATLRQYLPASAILVGQNVGKDVEWLKLKEGADFKALVDLSGVYRVWNPRFKTWSVFSQDHLARVLLNWGPDAAGHDAVLDAVKSVRLFNLYSQLQASPEAWQSAQEALLAAEPTESFAKRNPTFEGVCMGNRKTCRCGAPFLG</sequence>
<dbReference type="InterPro" id="IPR047021">
    <property type="entry name" value="REXO1/3/4-like"/>
</dbReference>
<dbReference type="Pfam" id="PF00929">
    <property type="entry name" value="RNase_T"/>
    <property type="match status" value="1"/>
</dbReference>
<dbReference type="InterPro" id="IPR012337">
    <property type="entry name" value="RNaseH-like_sf"/>
</dbReference>
<organism evidence="4 5">
    <name type="scientific">Elliptochloris bilobata</name>
    <dbReference type="NCBI Taxonomy" id="381761"/>
    <lineage>
        <taxon>Eukaryota</taxon>
        <taxon>Viridiplantae</taxon>
        <taxon>Chlorophyta</taxon>
        <taxon>core chlorophytes</taxon>
        <taxon>Trebouxiophyceae</taxon>
        <taxon>Trebouxiophyceae incertae sedis</taxon>
        <taxon>Elliptochloris clade</taxon>
        <taxon>Elliptochloris</taxon>
    </lineage>
</organism>
<dbReference type="PANTHER" id="PTHR12801">
    <property type="entry name" value="RNA EXONUCLEASE REXO1 / RECO3 FAMILY MEMBER-RELATED"/>
    <property type="match status" value="1"/>
</dbReference>
<dbReference type="GO" id="GO:0004527">
    <property type="term" value="F:exonuclease activity"/>
    <property type="evidence" value="ECO:0007669"/>
    <property type="project" value="InterPro"/>
</dbReference>
<evidence type="ECO:0000259" key="3">
    <source>
        <dbReference type="SMART" id="SM00479"/>
    </source>
</evidence>
<dbReference type="AlphaFoldDB" id="A0AAW1SJT7"/>
<keyword evidence="1" id="KW-0540">Nuclease</keyword>
<accession>A0AAW1SJT7</accession>
<dbReference type="SUPFAM" id="SSF53098">
    <property type="entry name" value="Ribonuclease H-like"/>
    <property type="match status" value="1"/>
</dbReference>
<proteinExistence type="predicted"/>
<keyword evidence="2" id="KW-0378">Hydrolase</keyword>
<dbReference type="Proteomes" id="UP001445335">
    <property type="component" value="Unassembled WGS sequence"/>
</dbReference>
<dbReference type="GO" id="GO:0005634">
    <property type="term" value="C:nucleus"/>
    <property type="evidence" value="ECO:0007669"/>
    <property type="project" value="TreeGrafter"/>
</dbReference>
<dbReference type="PANTHER" id="PTHR12801:SF159">
    <property type="entry name" value="C3H1-TYPE DOMAIN-CONTAINING PROTEIN"/>
    <property type="match status" value="1"/>
</dbReference>
<protein>
    <recommendedName>
        <fullName evidence="3">Exonuclease domain-containing protein</fullName>
    </recommendedName>
</protein>
<dbReference type="InterPro" id="IPR013520">
    <property type="entry name" value="Ribonucl_H"/>
</dbReference>
<evidence type="ECO:0000256" key="1">
    <source>
        <dbReference type="ARBA" id="ARBA00022722"/>
    </source>
</evidence>